<protein>
    <recommendedName>
        <fullName evidence="3">Restriction endonuclease type IV Mrr domain-containing protein</fullName>
    </recommendedName>
</protein>
<reference evidence="1 2" key="1">
    <citation type="submission" date="2019-06" db="EMBL/GenBank/DDBJ databases">
        <title>Vibrio cholerae phylogeny based on whole-genome sequencing reveals genetic diversity and population strucutre.</title>
        <authorList>
            <person name="Zhiqiu Y."/>
            <person name="Bin L."/>
            <person name="Lingyan J."/>
        </authorList>
    </citation>
    <scope>NUCLEOTIDE SEQUENCE [LARGE SCALE GENOMIC DNA]</scope>
    <source>
        <strain evidence="1 2">N2768</strain>
    </source>
</reference>
<organism evidence="1 2">
    <name type="scientific">Vibrio cholerae</name>
    <dbReference type="NCBI Taxonomy" id="666"/>
    <lineage>
        <taxon>Bacteria</taxon>
        <taxon>Pseudomonadati</taxon>
        <taxon>Pseudomonadota</taxon>
        <taxon>Gammaproteobacteria</taxon>
        <taxon>Vibrionales</taxon>
        <taxon>Vibrionaceae</taxon>
        <taxon>Vibrio</taxon>
    </lineage>
</organism>
<dbReference type="RefSeq" id="WP_001096193.1">
    <property type="nucleotide sequence ID" value="NZ_VHOE01000029.1"/>
</dbReference>
<dbReference type="Proteomes" id="UP000323583">
    <property type="component" value="Unassembled WGS sequence"/>
</dbReference>
<gene>
    <name evidence="1" type="ORF">FXE67_02815</name>
</gene>
<evidence type="ECO:0000313" key="2">
    <source>
        <dbReference type="Proteomes" id="UP000323583"/>
    </source>
</evidence>
<evidence type="ECO:0000313" key="1">
    <source>
        <dbReference type="EMBL" id="TXY93838.1"/>
    </source>
</evidence>
<accession>A0A5C9T3D4</accession>
<evidence type="ECO:0008006" key="3">
    <source>
        <dbReference type="Google" id="ProtNLM"/>
    </source>
</evidence>
<comment type="caution">
    <text evidence="1">The sequence shown here is derived from an EMBL/GenBank/DDBJ whole genome shotgun (WGS) entry which is preliminary data.</text>
</comment>
<dbReference type="AlphaFoldDB" id="A0A5C9T3D4"/>
<dbReference type="EMBL" id="VSGZ01000008">
    <property type="protein sequence ID" value="TXY93838.1"/>
    <property type="molecule type" value="Genomic_DNA"/>
</dbReference>
<name>A0A5C9T3D4_VIBCL</name>
<sequence>MAKLGDDLEKIVESIERSISPFSSIRQNVMLPVLNSPTGRTRQCDVIIESGPEFRRNLTIVEVQDRKSQVNIATFNDWLQKLDDVGANSLICISRQEFPESIKEVARFQGNRVLLVNIKEETPETLPLKFLSFYLSYENVSITDIDVLRCCVDKGSIDLNSLDRQLIHSNENIWSRDKISSMSFVELLSPLIKELHEGSKGIMKGIATFSFENDRRLVLYCCINGEYIRVGLNVTIRYTYDNHLLAMTVSSYEQIEHGTLAWVFEVEHETSNGKIKTKVPVIKHGDSSYKMLDIINSSDFNSHVTITKLEKKPVV</sequence>
<proteinExistence type="predicted"/>